<reference evidence="1" key="1">
    <citation type="submission" date="2022-01" db="EMBL/GenBank/DDBJ databases">
        <authorList>
            <person name="King R."/>
        </authorList>
    </citation>
    <scope>NUCLEOTIDE SEQUENCE</scope>
</reference>
<sequence>MRESKYLKKMIIDTDKTFKTNEMRKFADKVLNIQNYTMDDIIAAFYKIAISNDKDFEKFLKSFHDLCLKCPYPSAIACIAKFLCLELKPFEFREKISKLICEDSNKKIETYDERLDDLKNNVDIIILVAAEFYNYDIISCQAFVSVLEKLALNLKTTTRIFIFHLFLFTAALKLIHTGDGCDLQTVYHHFKNKPTKTMKRELFRRFKEFQDHFTTVFELSVATVKESQKKFNFSYIMDSLNEKNFDSSI</sequence>
<name>A0A9N9WV59_9DIPT</name>
<protein>
    <submittedName>
        <fullName evidence="1">Uncharacterized protein</fullName>
    </submittedName>
</protein>
<dbReference type="Proteomes" id="UP001153620">
    <property type="component" value="Chromosome 4"/>
</dbReference>
<gene>
    <name evidence="1" type="ORF">CHIRRI_LOCUS13307</name>
</gene>
<evidence type="ECO:0000313" key="1">
    <source>
        <dbReference type="EMBL" id="CAG9810494.1"/>
    </source>
</evidence>
<organism evidence="1 2">
    <name type="scientific">Chironomus riparius</name>
    <dbReference type="NCBI Taxonomy" id="315576"/>
    <lineage>
        <taxon>Eukaryota</taxon>
        <taxon>Metazoa</taxon>
        <taxon>Ecdysozoa</taxon>
        <taxon>Arthropoda</taxon>
        <taxon>Hexapoda</taxon>
        <taxon>Insecta</taxon>
        <taxon>Pterygota</taxon>
        <taxon>Neoptera</taxon>
        <taxon>Endopterygota</taxon>
        <taxon>Diptera</taxon>
        <taxon>Nematocera</taxon>
        <taxon>Chironomoidea</taxon>
        <taxon>Chironomidae</taxon>
        <taxon>Chironominae</taxon>
        <taxon>Chironomus</taxon>
    </lineage>
</organism>
<accession>A0A9N9WV59</accession>
<keyword evidence="2" id="KW-1185">Reference proteome</keyword>
<dbReference type="EMBL" id="OU895880">
    <property type="protein sequence ID" value="CAG9810494.1"/>
    <property type="molecule type" value="Genomic_DNA"/>
</dbReference>
<proteinExistence type="predicted"/>
<dbReference type="AlphaFoldDB" id="A0A9N9WV59"/>
<reference evidence="1" key="2">
    <citation type="submission" date="2022-10" db="EMBL/GenBank/DDBJ databases">
        <authorList>
            <consortium name="ENA_rothamsted_submissions"/>
            <consortium name="culmorum"/>
            <person name="King R."/>
        </authorList>
    </citation>
    <scope>NUCLEOTIDE SEQUENCE</scope>
</reference>
<evidence type="ECO:0000313" key="2">
    <source>
        <dbReference type="Proteomes" id="UP001153620"/>
    </source>
</evidence>